<comment type="similarity">
    <text evidence="1">Belongs to the E3 ubiquitin-protein ligase UBR1-like family.</text>
</comment>
<evidence type="ECO:0000313" key="2">
    <source>
        <dbReference type="EMBL" id="OHS97364.1"/>
    </source>
</evidence>
<evidence type="ECO:0000256" key="1">
    <source>
        <dbReference type="RuleBase" id="RU366018"/>
    </source>
</evidence>
<dbReference type="GO" id="GO:0016567">
    <property type="term" value="P:protein ubiquitination"/>
    <property type="evidence" value="ECO:0007669"/>
    <property type="project" value="UniProtKB-UniRule"/>
</dbReference>
<dbReference type="GO" id="GO:0005737">
    <property type="term" value="C:cytoplasm"/>
    <property type="evidence" value="ECO:0007669"/>
    <property type="project" value="TreeGrafter"/>
</dbReference>
<comment type="pathway">
    <text evidence="1">Protein modification; protein ubiquitination.</text>
</comment>
<dbReference type="GO" id="GO:0000151">
    <property type="term" value="C:ubiquitin ligase complex"/>
    <property type="evidence" value="ECO:0007669"/>
    <property type="project" value="TreeGrafter"/>
</dbReference>
<dbReference type="Proteomes" id="UP000179807">
    <property type="component" value="Unassembled WGS sequence"/>
</dbReference>
<keyword evidence="1" id="KW-0833">Ubl conjugation pathway</keyword>
<keyword evidence="3" id="KW-1185">Reference proteome</keyword>
<name>A0A1J4JJE4_9EUKA</name>
<dbReference type="GO" id="GO:0061630">
    <property type="term" value="F:ubiquitin protein ligase activity"/>
    <property type="evidence" value="ECO:0007669"/>
    <property type="project" value="UniProtKB-UniRule"/>
</dbReference>
<dbReference type="EMBL" id="MLAK01001120">
    <property type="protein sequence ID" value="OHS97364.1"/>
    <property type="molecule type" value="Genomic_DNA"/>
</dbReference>
<dbReference type="GeneID" id="94845531"/>
<protein>
    <recommendedName>
        <fullName evidence="1">E3 ubiquitin-protein ligase</fullName>
        <ecNumber evidence="1">2.3.2.27</ecNumber>
    </recommendedName>
</protein>
<dbReference type="RefSeq" id="XP_068350501.1">
    <property type="nucleotide sequence ID" value="XM_068510827.1"/>
</dbReference>
<dbReference type="GO" id="GO:0071596">
    <property type="term" value="P:ubiquitin-dependent protein catabolic process via the N-end rule pathway"/>
    <property type="evidence" value="ECO:0007669"/>
    <property type="project" value="UniProtKB-UniRule"/>
</dbReference>
<keyword evidence="1" id="KW-0863">Zinc-finger</keyword>
<dbReference type="PANTHER" id="PTHR21497">
    <property type="entry name" value="UBIQUITIN LIGASE E3 ALPHA-RELATED"/>
    <property type="match status" value="1"/>
</dbReference>
<sequence length="984" mass="113733">MPFSIETKGLSDNPHMHHKTNNIVTYHLAKLSKQFMEIGNCYDSSILIALNHTFIKENYDLPKTFSNSNFFYQAHTNLNQTHINKTSNNKMNNNQLNNQKTDVLKIYQRSPFDPCVRCSTSLSLHSLVARMLVTQKNKIQRIFKNTCKALKIANPDDFCLCWATLPLRLLSIINLEYNGLLSKNAKDLRIEIRSFIFTSSIEIRVLPIFTGIQMAFGLIKDKEVFIDSIARILGVYPQQNDKSIARNFEFYFLLLVGGIAFERSCITNNLAEFRKLQIMTCLKNKEMTLSDIAKNLGLEIANDPVFGEDLKSYTSKVQYNSQNYYKLSNDSHWHPFLPFIPMTTVMPIVSEYINYNKDSLLPFPFDEIMNEPDPYNLSIKSILLTKVLFAIEFQVILQVKENNDGSLEESLRLVFILLIAASMISPKSLIFESLQNTQNDQQNTNSQENIKIQTVKANDVVELATFLPSNFFEFLITPIILKNNGETTMIKLIENCGIIGINALERMNINYKPTKIANNKANHAKERAYQMKMEIMNNFSMRNKSFCTTAGYQFPVSEECCICRSEESEEFGYPSLTYNTCIPMHVLKSKEWRKTLGIRVCPHLVHIKCIEKPNDFNCAIDRTHRNCIIPKISSNYEIRKFEKAESLNNFLKLGFQNSYQKAVLTFASELMILEVRHRMRPECLDRDSYPIMFSNFFKVLWYLFNDKQTLPKSSDPFVMLVNRLIASEQPSDEFYTIASDIASKINHENQIDENLISKPINDNDDDNFSENWKEQYLNQYQFLRRAALFMRFVFSPSESQFIEWDEVLSSESVFQEFKFQPNLTSPSKIDEKCLELDLFRFFHLPESYLSLLMPPYSFNILDTKHEIAVCLLTGRVVSFNENNSNSKDCYVLDHLKKFCNSATSAFLMMTGDRTTAILIVSFEFKIAIQMNGIYTDYCGDQDIGLKMGKILNLSEDRLEKIEECVLSGDWTDLINSQNATQIFP</sequence>
<organism evidence="2 3">
    <name type="scientific">Tritrichomonas foetus</name>
    <dbReference type="NCBI Taxonomy" id="1144522"/>
    <lineage>
        <taxon>Eukaryota</taxon>
        <taxon>Metamonada</taxon>
        <taxon>Parabasalia</taxon>
        <taxon>Tritrichomonadida</taxon>
        <taxon>Tritrichomonadidae</taxon>
        <taxon>Tritrichomonas</taxon>
    </lineage>
</organism>
<dbReference type="AlphaFoldDB" id="A0A1J4JJE4"/>
<dbReference type="VEuPathDB" id="TrichDB:TRFO_36419"/>
<gene>
    <name evidence="2" type="ORF">TRFO_36419</name>
</gene>
<comment type="catalytic activity">
    <reaction evidence="1">
        <text>S-ubiquitinyl-[E2 ubiquitin-conjugating enzyme]-L-cysteine + [acceptor protein]-L-lysine = [E2 ubiquitin-conjugating enzyme]-L-cysteine + N(6)-ubiquitinyl-[acceptor protein]-L-lysine.</text>
        <dbReference type="EC" id="2.3.2.27"/>
    </reaction>
</comment>
<accession>A0A1J4JJE4</accession>
<proteinExistence type="inferred from homology"/>
<evidence type="ECO:0000313" key="3">
    <source>
        <dbReference type="Proteomes" id="UP000179807"/>
    </source>
</evidence>
<reference evidence="2" key="1">
    <citation type="submission" date="2016-10" db="EMBL/GenBank/DDBJ databases">
        <authorList>
            <person name="Benchimol M."/>
            <person name="Almeida L.G."/>
            <person name="Vasconcelos A.T."/>
            <person name="Perreira-Neves A."/>
            <person name="Rosa I.A."/>
            <person name="Tasca T."/>
            <person name="Bogo M.R."/>
            <person name="de Souza W."/>
        </authorList>
    </citation>
    <scope>NUCLEOTIDE SEQUENCE [LARGE SCALE GENOMIC DNA]</scope>
    <source>
        <strain evidence="2">K</strain>
    </source>
</reference>
<dbReference type="GO" id="GO:0008270">
    <property type="term" value="F:zinc ion binding"/>
    <property type="evidence" value="ECO:0007669"/>
    <property type="project" value="UniProtKB-UniRule"/>
</dbReference>
<dbReference type="PANTHER" id="PTHR21497:SF24">
    <property type="entry name" value="E3 UBIQUITIN-PROTEIN LIGASE UBR1"/>
    <property type="match status" value="1"/>
</dbReference>
<dbReference type="InterPro" id="IPR039164">
    <property type="entry name" value="UBR1-like"/>
</dbReference>
<comment type="caution">
    <text evidence="2">The sequence shown here is derived from an EMBL/GenBank/DDBJ whole genome shotgun (WGS) entry which is preliminary data.</text>
</comment>
<keyword evidence="1" id="KW-0862">Zinc</keyword>
<keyword evidence="1" id="KW-0479">Metal-binding</keyword>
<keyword evidence="1" id="KW-0808">Transferase</keyword>
<dbReference type="EC" id="2.3.2.27" evidence="1"/>
<comment type="function">
    <text evidence="1">Ubiquitin ligase protein which is a component of the N-end rule pathway. Recognizes and binds to proteins bearing specific N-terminal residues that are destabilizing according to the N-end rule, leading to their ubiquitination and subsequent degradation.</text>
</comment>